<evidence type="ECO:0000256" key="1">
    <source>
        <dbReference type="ARBA" id="ARBA00004141"/>
    </source>
</evidence>
<dbReference type="CDD" id="cd13965">
    <property type="entry name" value="PT_UbiA_3"/>
    <property type="match status" value="1"/>
</dbReference>
<dbReference type="AlphaFoldDB" id="A0A0D7B9E1"/>
<reference evidence="6 7" key="1">
    <citation type="journal article" date="2015" name="Fungal Genet. Biol.">
        <title>Evolution of novel wood decay mechanisms in Agaricales revealed by the genome sequences of Fistulina hepatica and Cylindrobasidium torrendii.</title>
        <authorList>
            <person name="Floudas D."/>
            <person name="Held B.W."/>
            <person name="Riley R."/>
            <person name="Nagy L.G."/>
            <person name="Koehler G."/>
            <person name="Ransdell A.S."/>
            <person name="Younus H."/>
            <person name="Chow J."/>
            <person name="Chiniquy J."/>
            <person name="Lipzen A."/>
            <person name="Tritt A."/>
            <person name="Sun H."/>
            <person name="Haridas S."/>
            <person name="LaButti K."/>
            <person name="Ohm R.A."/>
            <person name="Kues U."/>
            <person name="Blanchette R.A."/>
            <person name="Grigoriev I.V."/>
            <person name="Minto R.E."/>
            <person name="Hibbett D.S."/>
        </authorList>
    </citation>
    <scope>NUCLEOTIDE SEQUENCE [LARGE SCALE GENOMIC DNA]</scope>
    <source>
        <strain evidence="6 7">FP15055 ss-10</strain>
    </source>
</reference>
<keyword evidence="2 5" id="KW-0812">Transmembrane</keyword>
<gene>
    <name evidence="6" type="ORF">CYLTODRAFT_354453</name>
</gene>
<feature type="transmembrane region" description="Helical" evidence="5">
    <location>
        <begin position="225"/>
        <end position="258"/>
    </location>
</feature>
<proteinExistence type="predicted"/>
<dbReference type="GO" id="GO:0016020">
    <property type="term" value="C:membrane"/>
    <property type="evidence" value="ECO:0007669"/>
    <property type="project" value="UniProtKB-SubCell"/>
</dbReference>
<dbReference type="GO" id="GO:0016765">
    <property type="term" value="F:transferase activity, transferring alkyl or aryl (other than methyl) groups"/>
    <property type="evidence" value="ECO:0007669"/>
    <property type="project" value="InterPro"/>
</dbReference>
<name>A0A0D7B9E1_9AGAR</name>
<keyword evidence="3 5" id="KW-1133">Transmembrane helix</keyword>
<dbReference type="EMBL" id="KN880545">
    <property type="protein sequence ID" value="KIY66754.1"/>
    <property type="molecule type" value="Genomic_DNA"/>
</dbReference>
<accession>A0A0D7B9E1</accession>
<dbReference type="STRING" id="1314674.A0A0D7B9E1"/>
<dbReference type="Proteomes" id="UP000054007">
    <property type="component" value="Unassembled WGS sequence"/>
</dbReference>
<dbReference type="InterPro" id="IPR050475">
    <property type="entry name" value="Prenyltransferase_related"/>
</dbReference>
<dbReference type="OrthoDB" id="434972at2759"/>
<evidence type="ECO:0000256" key="2">
    <source>
        <dbReference type="ARBA" id="ARBA00022692"/>
    </source>
</evidence>
<dbReference type="PANTHER" id="PTHR42723:SF1">
    <property type="entry name" value="CHLOROPHYLL SYNTHASE, CHLOROPLASTIC"/>
    <property type="match status" value="1"/>
</dbReference>
<dbReference type="PANTHER" id="PTHR42723">
    <property type="entry name" value="CHLOROPHYLL SYNTHASE"/>
    <property type="match status" value="1"/>
</dbReference>
<sequence length="295" mass="32805">MSPITTAPTPRRRSLDELAYTLFLFTKSDFKTIMFPVVRATTFAMALAKTASWARLPVVAMWVWCELLEFNTSNQTFGTSPDEDALNKPWRPIPSQRITLDGAKTLRLALMPFNMIMASIFDTVPASIGFEAFISLHNDIGGSDHWLTKNGCTAALYGFLEFGATLVADGTVTLTLNQICAILGSVFIVFTTIQAQDFCDVEGDMASNRSTFPISWPKFSRLSMLVLPVFWSSLLCIFSTVNIAVLAALVSSAIWISYRFYFLLDVASDKKSYLYYNVRPSSLLRSHGSMLTPNC</sequence>
<comment type="subcellular location">
    <subcellularLocation>
        <location evidence="1">Membrane</location>
        <topology evidence="1">Multi-pass membrane protein</topology>
    </subcellularLocation>
</comment>
<dbReference type="Pfam" id="PF01040">
    <property type="entry name" value="UbiA"/>
    <property type="match status" value="1"/>
</dbReference>
<evidence type="ECO:0008006" key="8">
    <source>
        <dbReference type="Google" id="ProtNLM"/>
    </source>
</evidence>
<keyword evidence="7" id="KW-1185">Reference proteome</keyword>
<evidence type="ECO:0000256" key="5">
    <source>
        <dbReference type="SAM" id="Phobius"/>
    </source>
</evidence>
<dbReference type="InterPro" id="IPR000537">
    <property type="entry name" value="UbiA_prenyltransferase"/>
</dbReference>
<evidence type="ECO:0000313" key="6">
    <source>
        <dbReference type="EMBL" id="KIY66754.1"/>
    </source>
</evidence>
<keyword evidence="4 5" id="KW-0472">Membrane</keyword>
<protein>
    <recommendedName>
        <fullName evidence="8">UbiA prenyltransferase</fullName>
    </recommendedName>
</protein>
<organism evidence="6 7">
    <name type="scientific">Cylindrobasidium torrendii FP15055 ss-10</name>
    <dbReference type="NCBI Taxonomy" id="1314674"/>
    <lineage>
        <taxon>Eukaryota</taxon>
        <taxon>Fungi</taxon>
        <taxon>Dikarya</taxon>
        <taxon>Basidiomycota</taxon>
        <taxon>Agaricomycotina</taxon>
        <taxon>Agaricomycetes</taxon>
        <taxon>Agaricomycetidae</taxon>
        <taxon>Agaricales</taxon>
        <taxon>Marasmiineae</taxon>
        <taxon>Physalacriaceae</taxon>
        <taxon>Cylindrobasidium</taxon>
    </lineage>
</organism>
<evidence type="ECO:0000256" key="3">
    <source>
        <dbReference type="ARBA" id="ARBA00022989"/>
    </source>
</evidence>
<evidence type="ECO:0000256" key="4">
    <source>
        <dbReference type="ARBA" id="ARBA00023136"/>
    </source>
</evidence>
<evidence type="ECO:0000313" key="7">
    <source>
        <dbReference type="Proteomes" id="UP000054007"/>
    </source>
</evidence>